<dbReference type="RefSeq" id="WP_202762682.1">
    <property type="nucleotide sequence ID" value="NZ_CAESAQ020000034.1"/>
</dbReference>
<dbReference type="SUPFAM" id="SSF89447">
    <property type="entry name" value="AbrB/MazE/MraZ-like"/>
    <property type="match status" value="1"/>
</dbReference>
<dbReference type="Proteomes" id="UP000643672">
    <property type="component" value="Unassembled WGS sequence"/>
</dbReference>
<dbReference type="AlphaFoldDB" id="A0A8H8XCV9"/>
<dbReference type="NCBIfam" id="TIGR01439">
    <property type="entry name" value="lp_hng_hel_AbrB"/>
    <property type="match status" value="1"/>
</dbReference>
<comment type="caution">
    <text evidence="2">The sequence shown here is derived from an EMBL/GenBank/DDBJ whole genome shotgun (WGS) entry which is preliminary data.</text>
</comment>
<gene>
    <name evidence="2" type="ORF">THERMOS_543</name>
</gene>
<dbReference type="Gene3D" id="2.10.260.10">
    <property type="match status" value="1"/>
</dbReference>
<dbReference type="GO" id="GO:0003677">
    <property type="term" value="F:DNA binding"/>
    <property type="evidence" value="ECO:0007669"/>
    <property type="project" value="InterPro"/>
</dbReference>
<protein>
    <recommendedName>
        <fullName evidence="1">SpoVT-AbrB domain-containing protein</fullName>
    </recommendedName>
</protein>
<feature type="domain" description="SpoVT-AbrB" evidence="1">
    <location>
        <begin position="4"/>
        <end position="49"/>
    </location>
</feature>
<dbReference type="InterPro" id="IPR037914">
    <property type="entry name" value="SpoVT-AbrB_sf"/>
</dbReference>
<reference evidence="2 3" key="1">
    <citation type="submission" date="2020-05" db="EMBL/GenBank/DDBJ databases">
        <authorList>
            <person name="Petersen J."/>
            <person name="Sayavedra L."/>
        </authorList>
    </citation>
    <scope>NUCLEOTIDE SEQUENCE [LARGE SCALE GENOMIC DNA]</scope>
    <source>
        <strain evidence="2">B thermophilus SOXS</strain>
    </source>
</reference>
<evidence type="ECO:0000313" key="2">
    <source>
        <dbReference type="EMBL" id="CAB5496690.1"/>
    </source>
</evidence>
<name>A0A8H8XCV9_9GAMM</name>
<keyword evidence="3" id="KW-1185">Reference proteome</keyword>
<sequence>MSLATISSEGQITIIKSIRDFLHLNSGDKIEVLPKNGEAIIRPISKTVDEMFCKLKRSEQPLSVEEMNGQNYMCQFWLLLS</sequence>
<proteinExistence type="predicted"/>
<dbReference type="EMBL" id="CAESAQ020000034">
    <property type="protein sequence ID" value="CAB5496690.1"/>
    <property type="molecule type" value="Genomic_DNA"/>
</dbReference>
<evidence type="ECO:0000259" key="1">
    <source>
        <dbReference type="SMART" id="SM00966"/>
    </source>
</evidence>
<accession>A0A8H8XCV9</accession>
<dbReference type="InterPro" id="IPR007159">
    <property type="entry name" value="SpoVT-AbrB_dom"/>
</dbReference>
<dbReference type="SMART" id="SM00966">
    <property type="entry name" value="SpoVT_AbrB"/>
    <property type="match status" value="1"/>
</dbReference>
<evidence type="ECO:0000313" key="3">
    <source>
        <dbReference type="Proteomes" id="UP000643672"/>
    </source>
</evidence>
<organism evidence="2 3">
    <name type="scientific">Bathymodiolus thermophilus thioautotrophic gill symbiont</name>
    <dbReference type="NCBI Taxonomy" id="2360"/>
    <lineage>
        <taxon>Bacteria</taxon>
        <taxon>Pseudomonadati</taxon>
        <taxon>Pseudomonadota</taxon>
        <taxon>Gammaproteobacteria</taxon>
        <taxon>sulfur-oxidizing symbionts</taxon>
    </lineage>
</organism>